<keyword evidence="2" id="KW-0812">Transmembrane</keyword>
<keyword evidence="4" id="KW-1185">Reference proteome</keyword>
<comment type="caution">
    <text evidence="3">The sequence shown here is derived from an EMBL/GenBank/DDBJ whole genome shotgun (WGS) entry which is preliminary data.</text>
</comment>
<accession>A0ABP8EL79</accession>
<keyword evidence="2" id="KW-1133">Transmembrane helix</keyword>
<protein>
    <recommendedName>
        <fullName evidence="5">Lysyl-tRNA synthetase</fullName>
    </recommendedName>
</protein>
<dbReference type="Proteomes" id="UP001501586">
    <property type="component" value="Unassembled WGS sequence"/>
</dbReference>
<evidence type="ECO:0008006" key="5">
    <source>
        <dbReference type="Google" id="ProtNLM"/>
    </source>
</evidence>
<feature type="region of interest" description="Disordered" evidence="1">
    <location>
        <begin position="50"/>
        <end position="75"/>
    </location>
</feature>
<evidence type="ECO:0000256" key="2">
    <source>
        <dbReference type="SAM" id="Phobius"/>
    </source>
</evidence>
<proteinExistence type="predicted"/>
<sequence length="75" mass="8227">MEYIKVLLPSIGVALIFWYVIRAVVRSDSIERREMDRYYAEIADAKAAGKPIPRPASAAADRDGAGGQGDETRSD</sequence>
<feature type="compositionally biased region" description="Basic and acidic residues" evidence="1">
    <location>
        <begin position="60"/>
        <end position="75"/>
    </location>
</feature>
<dbReference type="RefSeq" id="WP_236862657.1">
    <property type="nucleotide sequence ID" value="NZ_BAABAZ010000006.1"/>
</dbReference>
<feature type="transmembrane region" description="Helical" evidence="2">
    <location>
        <begin position="6"/>
        <end position="25"/>
    </location>
</feature>
<evidence type="ECO:0000256" key="1">
    <source>
        <dbReference type="SAM" id="MobiDB-lite"/>
    </source>
</evidence>
<organism evidence="3 4">
    <name type="scientific">Brevibacterium daeguense</name>
    <dbReference type="NCBI Taxonomy" id="909936"/>
    <lineage>
        <taxon>Bacteria</taxon>
        <taxon>Bacillati</taxon>
        <taxon>Actinomycetota</taxon>
        <taxon>Actinomycetes</taxon>
        <taxon>Micrococcales</taxon>
        <taxon>Brevibacteriaceae</taxon>
        <taxon>Brevibacterium</taxon>
    </lineage>
</organism>
<keyword evidence="2" id="KW-0472">Membrane</keyword>
<gene>
    <name evidence="3" type="ORF">GCM10022261_22110</name>
</gene>
<evidence type="ECO:0000313" key="3">
    <source>
        <dbReference type="EMBL" id="GAA4284680.1"/>
    </source>
</evidence>
<name>A0ABP8EL79_9MICO</name>
<reference evidence="4" key="1">
    <citation type="journal article" date="2019" name="Int. J. Syst. Evol. Microbiol.">
        <title>The Global Catalogue of Microorganisms (GCM) 10K type strain sequencing project: providing services to taxonomists for standard genome sequencing and annotation.</title>
        <authorList>
            <consortium name="The Broad Institute Genomics Platform"/>
            <consortium name="The Broad Institute Genome Sequencing Center for Infectious Disease"/>
            <person name="Wu L."/>
            <person name="Ma J."/>
        </authorList>
    </citation>
    <scope>NUCLEOTIDE SEQUENCE [LARGE SCALE GENOMIC DNA]</scope>
    <source>
        <strain evidence="4">JCM 17458</strain>
    </source>
</reference>
<evidence type="ECO:0000313" key="4">
    <source>
        <dbReference type="Proteomes" id="UP001501586"/>
    </source>
</evidence>
<dbReference type="EMBL" id="BAABAZ010000006">
    <property type="protein sequence ID" value="GAA4284680.1"/>
    <property type="molecule type" value="Genomic_DNA"/>
</dbReference>